<gene>
    <name evidence="2" type="ORF">ISN74_00395</name>
</gene>
<accession>A0ABX7GXI7</accession>
<keyword evidence="3" id="KW-1185">Reference proteome</keyword>
<sequence>MRFRGRFLFKLPLVLVAIAVLGWIVKALWNWIIPYLFVGTHPIDYARAIGLLILSRILFGGFHGHREHKQWRRWKHMTPSEREQLYRAATGRRHHDIAEDGE</sequence>
<reference evidence="2 3" key="1">
    <citation type="submission" date="2020-10" db="EMBL/GenBank/DDBJ databases">
        <title>Phylogeny of dyella-like bacteria.</title>
        <authorList>
            <person name="Fu J."/>
        </authorList>
    </citation>
    <scope>NUCLEOTIDE SEQUENCE [LARGE SCALE GENOMIC DNA]</scope>
    <source>
        <strain evidence="2 3">DHOB09</strain>
    </source>
</reference>
<dbReference type="EMBL" id="CP064030">
    <property type="protein sequence ID" value="QRN53915.1"/>
    <property type="molecule type" value="Genomic_DNA"/>
</dbReference>
<name>A0ABX7GXI7_9GAMM</name>
<feature type="transmembrane region" description="Helical" evidence="1">
    <location>
        <begin position="7"/>
        <end position="25"/>
    </location>
</feature>
<evidence type="ECO:0000256" key="1">
    <source>
        <dbReference type="SAM" id="Phobius"/>
    </source>
</evidence>
<keyword evidence="1" id="KW-1133">Transmembrane helix</keyword>
<feature type="transmembrane region" description="Helical" evidence="1">
    <location>
        <begin position="45"/>
        <end position="65"/>
    </location>
</feature>
<keyword evidence="1" id="KW-0472">Membrane</keyword>
<protein>
    <submittedName>
        <fullName evidence="2">Uncharacterized protein</fullName>
    </submittedName>
</protein>
<keyword evidence="1" id="KW-0812">Transmembrane</keyword>
<dbReference type="Proteomes" id="UP000663181">
    <property type="component" value="Chromosome"/>
</dbReference>
<evidence type="ECO:0000313" key="2">
    <source>
        <dbReference type="EMBL" id="QRN53915.1"/>
    </source>
</evidence>
<evidence type="ECO:0000313" key="3">
    <source>
        <dbReference type="Proteomes" id="UP000663181"/>
    </source>
</evidence>
<organism evidence="2 3">
    <name type="scientific">Dyella caseinilytica</name>
    <dbReference type="NCBI Taxonomy" id="1849581"/>
    <lineage>
        <taxon>Bacteria</taxon>
        <taxon>Pseudomonadati</taxon>
        <taxon>Pseudomonadota</taxon>
        <taxon>Gammaproteobacteria</taxon>
        <taxon>Lysobacterales</taxon>
        <taxon>Rhodanobacteraceae</taxon>
        <taxon>Dyella</taxon>
    </lineage>
</organism>
<proteinExistence type="predicted"/>
<dbReference type="RefSeq" id="WP_188796293.1">
    <property type="nucleotide sequence ID" value="NZ_BMIZ01000001.1"/>
</dbReference>